<organism evidence="2 3">
    <name type="scientific">Nyctereutes procyonoides</name>
    <name type="common">Raccoon dog</name>
    <name type="synonym">Canis procyonoides</name>
    <dbReference type="NCBI Taxonomy" id="34880"/>
    <lineage>
        <taxon>Eukaryota</taxon>
        <taxon>Metazoa</taxon>
        <taxon>Chordata</taxon>
        <taxon>Craniata</taxon>
        <taxon>Vertebrata</taxon>
        <taxon>Euteleostomi</taxon>
        <taxon>Mammalia</taxon>
        <taxon>Eutheria</taxon>
        <taxon>Laurasiatheria</taxon>
        <taxon>Carnivora</taxon>
        <taxon>Caniformia</taxon>
        <taxon>Canidae</taxon>
        <taxon>Nyctereutes</taxon>
    </lineage>
</organism>
<keyword evidence="3" id="KW-1185">Reference proteome</keyword>
<feature type="compositionally biased region" description="Basic and acidic residues" evidence="1">
    <location>
        <begin position="28"/>
        <end position="40"/>
    </location>
</feature>
<gene>
    <name evidence="2" type="ORF">NYPRO_LOCUS5822</name>
</gene>
<feature type="region of interest" description="Disordered" evidence="1">
    <location>
        <begin position="413"/>
        <end position="810"/>
    </location>
</feature>
<dbReference type="Proteomes" id="UP000645828">
    <property type="component" value="Unassembled WGS sequence"/>
</dbReference>
<evidence type="ECO:0000256" key="1">
    <source>
        <dbReference type="SAM" id="MobiDB-lite"/>
    </source>
</evidence>
<dbReference type="AlphaFoldDB" id="A0A811Y7T7"/>
<proteinExistence type="predicted"/>
<protein>
    <submittedName>
        <fullName evidence="2">(raccoon dog) hypothetical protein</fullName>
    </submittedName>
</protein>
<feature type="compositionally biased region" description="Low complexity" evidence="1">
    <location>
        <begin position="727"/>
        <end position="751"/>
    </location>
</feature>
<reference evidence="2" key="1">
    <citation type="submission" date="2020-12" db="EMBL/GenBank/DDBJ databases">
        <authorList>
            <consortium name="Molecular Ecology Group"/>
        </authorList>
    </citation>
    <scope>NUCLEOTIDE SEQUENCE</scope>
    <source>
        <strain evidence="2">TBG_1078</strain>
    </source>
</reference>
<feature type="compositionally biased region" description="Basic and acidic residues" evidence="1">
    <location>
        <begin position="604"/>
        <end position="619"/>
    </location>
</feature>
<feature type="compositionally biased region" description="Basic residues" evidence="1">
    <location>
        <begin position="480"/>
        <end position="491"/>
    </location>
</feature>
<feature type="compositionally biased region" description="Low complexity" evidence="1">
    <location>
        <begin position="774"/>
        <end position="783"/>
    </location>
</feature>
<sequence length="810" mass="84232">MRNEMAEVFIQWSPPSGPPPDGQVVPGREPKRASLAEAKRRSSRGRRHAASGRQGATWGRGATVTPPAGRRAASRAFFYFSSSCLLPNLPTPGALPETSAAPGPLPWGGAETKRFLPKGLGASGKEAPAFQGALEREGGVLLRLCALPARRRPRARCPPLRNRGLDEAFEASQEPRGSAPPAPEAAGSQRGSGPPPPTQPAPKPFVLRRAPRVYPAPENQKYIGWIRGEGRASKLQSPSLLAATSPPQCGPPPARRPAFRSGGGEGGTARGRRRVRTASSPTRPESGRAARGTANGDPGPQLLQTFSERPGGPGLLLPPTQLVAGRGNAWPGPLSPDGFFLPLVRASRTAARAARGPGALASRSPPPARGRYARGLEVGPAAASRAVGLGASPLLFLGPGVPVWAWDEAQSKRPLGADRSRRHRLPRSGPNCSTLRSGTSAEPPLGPGAQGACQPQPARQVAAGLGSERPWKRRSEGGRVRVKPAGRRRASRPGTNARWAGSGHRARGSVHAARKVGAGRACSLGPRSWQGRPCEPGTPSDRFKVTCDARLGRAHNPALTPAGSLAKSVCSAANDAPGDPRDGRTTQVPHPRDGSGMTSFAGQGRERVGSRERGREGWQRRAQSAPPTPSVRAGEAPRPRGCAPPGDSSEDRRGEAWRGTWGAHPRGGAYGVAPSPLGLGRPRPSRSRGAPRAARGHGSPPGALAPRAPSAARPGRAGERARPPADPSALAAGQAARAPSSRSGRRTPGIPAIRGRLGGGEDWPRRGRGCSGLRGAPGPAPARSPELSSSRRTVSGAVRPNGFIRRGQPL</sequence>
<feature type="region of interest" description="Disordered" evidence="1">
    <location>
        <begin position="155"/>
        <end position="320"/>
    </location>
</feature>
<feature type="compositionally biased region" description="Basic residues" evidence="1">
    <location>
        <begin position="41"/>
        <end position="50"/>
    </location>
</feature>
<feature type="compositionally biased region" description="Basic and acidic residues" evidence="1">
    <location>
        <begin position="469"/>
        <end position="479"/>
    </location>
</feature>
<feature type="compositionally biased region" description="Polar residues" evidence="1">
    <location>
        <begin position="430"/>
        <end position="440"/>
    </location>
</feature>
<feature type="compositionally biased region" description="Low complexity" evidence="1">
    <location>
        <begin position="673"/>
        <end position="715"/>
    </location>
</feature>
<dbReference type="EMBL" id="CAJHUB010000670">
    <property type="protein sequence ID" value="CAD7673028.1"/>
    <property type="molecule type" value="Genomic_DNA"/>
</dbReference>
<name>A0A811Y7T7_NYCPR</name>
<evidence type="ECO:0000313" key="2">
    <source>
        <dbReference type="EMBL" id="CAD7673028.1"/>
    </source>
</evidence>
<comment type="caution">
    <text evidence="2">The sequence shown here is derived from an EMBL/GenBank/DDBJ whole genome shotgun (WGS) entry which is preliminary data.</text>
</comment>
<feature type="compositionally biased region" description="Basic residues" evidence="1">
    <location>
        <begin position="504"/>
        <end position="514"/>
    </location>
</feature>
<accession>A0A811Y7T7</accession>
<evidence type="ECO:0000313" key="3">
    <source>
        <dbReference type="Proteomes" id="UP000645828"/>
    </source>
</evidence>
<feature type="region of interest" description="Disordered" evidence="1">
    <location>
        <begin position="1"/>
        <end position="67"/>
    </location>
</feature>
<feature type="compositionally biased region" description="Basic and acidic residues" evidence="1">
    <location>
        <begin position="541"/>
        <end position="551"/>
    </location>
</feature>
<feature type="compositionally biased region" description="Pro residues" evidence="1">
    <location>
        <begin position="193"/>
        <end position="203"/>
    </location>
</feature>